<keyword evidence="5" id="KW-1133">Transmembrane helix</keyword>
<dbReference type="InterPro" id="IPR022143">
    <property type="entry name" value="DUF3675"/>
</dbReference>
<feature type="domain" description="RING-CH-type" evidence="6">
    <location>
        <begin position="61"/>
        <end position="121"/>
    </location>
</feature>
<evidence type="ECO:0000313" key="8">
    <source>
        <dbReference type="Proteomes" id="UP000187609"/>
    </source>
</evidence>
<dbReference type="CDD" id="cd16495">
    <property type="entry name" value="RING_CH-C4HC3_MARCH"/>
    <property type="match status" value="1"/>
</dbReference>
<evidence type="ECO:0000256" key="5">
    <source>
        <dbReference type="SAM" id="Phobius"/>
    </source>
</evidence>
<dbReference type="Pfam" id="PF12906">
    <property type="entry name" value="RINGv"/>
    <property type="match status" value="1"/>
</dbReference>
<dbReference type="Proteomes" id="UP000187609">
    <property type="component" value="Unassembled WGS sequence"/>
</dbReference>
<feature type="region of interest" description="Disordered" evidence="4">
    <location>
        <begin position="279"/>
        <end position="311"/>
    </location>
</feature>
<dbReference type="Gramene" id="OIS95766">
    <property type="protein sequence ID" value="OIS95766"/>
    <property type="gene ID" value="A4A49_34430"/>
</dbReference>
<comment type="caution">
    <text evidence="7">The sequence shown here is derived from an EMBL/GenBank/DDBJ whole genome shotgun (WGS) entry which is preliminary data.</text>
</comment>
<dbReference type="GO" id="GO:0008270">
    <property type="term" value="F:zinc ion binding"/>
    <property type="evidence" value="ECO:0007669"/>
    <property type="project" value="UniProtKB-KW"/>
</dbReference>
<evidence type="ECO:0000256" key="2">
    <source>
        <dbReference type="ARBA" id="ARBA00022771"/>
    </source>
</evidence>
<dbReference type="PANTHER" id="PTHR23012">
    <property type="entry name" value="RING/FYVE/PHD ZINC FINGER DOMAIN-CONTAINING"/>
    <property type="match status" value="1"/>
</dbReference>
<evidence type="ECO:0000259" key="6">
    <source>
        <dbReference type="PROSITE" id="PS51292"/>
    </source>
</evidence>
<dbReference type="PANTHER" id="PTHR23012:SF215">
    <property type="entry name" value="RING_FYVE_PHD ZINC FINGER SUPERFAMILY PROTEIN"/>
    <property type="match status" value="1"/>
</dbReference>
<feature type="compositionally biased region" description="Polar residues" evidence="4">
    <location>
        <begin position="35"/>
        <end position="46"/>
    </location>
</feature>
<keyword evidence="8" id="KW-1185">Reference proteome</keyword>
<dbReference type="OrthoDB" id="264354at2759"/>
<dbReference type="EMBL" id="MJEQ01037194">
    <property type="protein sequence ID" value="OIS95766.1"/>
    <property type="molecule type" value="Genomic_DNA"/>
</dbReference>
<dbReference type="FunFam" id="3.30.40.10:FF:000146">
    <property type="entry name" value="RING/FYVE/PHD zinc finger protein"/>
    <property type="match status" value="1"/>
</dbReference>
<feature type="region of interest" description="Disordered" evidence="4">
    <location>
        <begin position="19"/>
        <end position="60"/>
    </location>
</feature>
<dbReference type="SUPFAM" id="SSF57850">
    <property type="entry name" value="RING/U-box"/>
    <property type="match status" value="1"/>
</dbReference>
<dbReference type="InterPro" id="IPR033275">
    <property type="entry name" value="MARCH-like"/>
</dbReference>
<dbReference type="GO" id="GO:0016567">
    <property type="term" value="P:protein ubiquitination"/>
    <property type="evidence" value="ECO:0007669"/>
    <property type="project" value="TreeGrafter"/>
</dbReference>
<sequence>MGEHLALCVDRLITPESLHSLQGSDDAGSSAGSSCSHTVSQSTYGTANKEDEEPEAGGEDEPLLQTVECRICQEEDSTKNLEIPCGCNGSLKYAHRKCVQRWCNEKGDIICEICHQSYQPGYTAPPPPSPSEDIAIDISGGWTVAGAQLDLHDPQLLAMAAAERHLLEADYDEYADSSASGAAFCRSAALILMALLLLRHAVTIGNDDGDDDDVSTFFSLFLLRAAGFLLPCYIMAWAISIMQRRRQRQEATALAAAEVAFMLQAGQHRGLHVTIAPGPAQAAEPSATPAHPTTHVATPTAQATPPPPELL</sequence>
<evidence type="ECO:0000256" key="3">
    <source>
        <dbReference type="ARBA" id="ARBA00022833"/>
    </source>
</evidence>
<feature type="transmembrane region" description="Helical" evidence="5">
    <location>
        <begin position="214"/>
        <end position="239"/>
    </location>
</feature>
<dbReference type="InterPro" id="IPR011016">
    <property type="entry name" value="Znf_RING-CH"/>
</dbReference>
<dbReference type="Gene3D" id="3.30.40.10">
    <property type="entry name" value="Zinc/RING finger domain, C3HC4 (zinc finger)"/>
    <property type="match status" value="1"/>
</dbReference>
<protein>
    <recommendedName>
        <fullName evidence="6">RING-CH-type domain-containing protein</fullName>
    </recommendedName>
</protein>
<dbReference type="AlphaFoldDB" id="A0A1J6IDC3"/>
<dbReference type="GO" id="GO:0016020">
    <property type="term" value="C:membrane"/>
    <property type="evidence" value="ECO:0007669"/>
    <property type="project" value="TreeGrafter"/>
</dbReference>
<keyword evidence="1" id="KW-0479">Metal-binding</keyword>
<proteinExistence type="predicted"/>
<organism evidence="7 8">
    <name type="scientific">Nicotiana attenuata</name>
    <name type="common">Coyote tobacco</name>
    <dbReference type="NCBI Taxonomy" id="49451"/>
    <lineage>
        <taxon>Eukaryota</taxon>
        <taxon>Viridiplantae</taxon>
        <taxon>Streptophyta</taxon>
        <taxon>Embryophyta</taxon>
        <taxon>Tracheophyta</taxon>
        <taxon>Spermatophyta</taxon>
        <taxon>Magnoliopsida</taxon>
        <taxon>eudicotyledons</taxon>
        <taxon>Gunneridae</taxon>
        <taxon>Pentapetalae</taxon>
        <taxon>asterids</taxon>
        <taxon>lamiids</taxon>
        <taxon>Solanales</taxon>
        <taxon>Solanaceae</taxon>
        <taxon>Nicotianoideae</taxon>
        <taxon>Nicotianeae</taxon>
        <taxon>Nicotiana</taxon>
    </lineage>
</organism>
<dbReference type="InterPro" id="IPR013083">
    <property type="entry name" value="Znf_RING/FYVE/PHD"/>
</dbReference>
<evidence type="ECO:0000256" key="1">
    <source>
        <dbReference type="ARBA" id="ARBA00022723"/>
    </source>
</evidence>
<dbReference type="SMART" id="SM00744">
    <property type="entry name" value="RINGv"/>
    <property type="match status" value="1"/>
</dbReference>
<dbReference type="OMA" id="SFTMVEC"/>
<dbReference type="GO" id="GO:0004842">
    <property type="term" value="F:ubiquitin-protein transferase activity"/>
    <property type="evidence" value="ECO:0007669"/>
    <property type="project" value="TreeGrafter"/>
</dbReference>
<feature type="compositionally biased region" description="Acidic residues" evidence="4">
    <location>
        <begin position="50"/>
        <end position="60"/>
    </location>
</feature>
<dbReference type="Pfam" id="PF12428">
    <property type="entry name" value="DUF3675"/>
    <property type="match status" value="1"/>
</dbReference>
<dbReference type="PROSITE" id="PS51292">
    <property type="entry name" value="ZF_RING_CH"/>
    <property type="match status" value="1"/>
</dbReference>
<evidence type="ECO:0000313" key="7">
    <source>
        <dbReference type="EMBL" id="OIS95766.1"/>
    </source>
</evidence>
<feature type="compositionally biased region" description="Low complexity" evidence="4">
    <location>
        <begin position="282"/>
        <end position="303"/>
    </location>
</feature>
<reference evidence="7" key="1">
    <citation type="submission" date="2016-11" db="EMBL/GenBank/DDBJ databases">
        <title>The genome of Nicotiana attenuata.</title>
        <authorList>
            <person name="Xu S."/>
            <person name="Brockmoeller T."/>
            <person name="Gaquerel E."/>
            <person name="Navarro A."/>
            <person name="Kuhl H."/>
            <person name="Gase K."/>
            <person name="Ling Z."/>
            <person name="Zhou W."/>
            <person name="Kreitzer C."/>
            <person name="Stanke M."/>
            <person name="Tang H."/>
            <person name="Lyons E."/>
            <person name="Pandey P."/>
            <person name="Pandey S.P."/>
            <person name="Timmermann B."/>
            <person name="Baldwin I.T."/>
        </authorList>
    </citation>
    <scope>NUCLEOTIDE SEQUENCE [LARGE SCALE GENOMIC DNA]</scope>
    <source>
        <strain evidence="7">UT</strain>
    </source>
</reference>
<gene>
    <name evidence="7" type="ORF">A4A49_34430</name>
</gene>
<feature type="compositionally biased region" description="Low complexity" evidence="4">
    <location>
        <begin position="23"/>
        <end position="34"/>
    </location>
</feature>
<keyword evidence="3" id="KW-0862">Zinc</keyword>
<keyword evidence="5" id="KW-0812">Transmembrane</keyword>
<name>A0A1J6IDC3_NICAT</name>
<feature type="transmembrane region" description="Helical" evidence="5">
    <location>
        <begin position="183"/>
        <end position="202"/>
    </location>
</feature>
<evidence type="ECO:0000256" key="4">
    <source>
        <dbReference type="SAM" id="MobiDB-lite"/>
    </source>
</evidence>
<accession>A0A1J6IDC3</accession>
<keyword evidence="5" id="KW-0472">Membrane</keyword>
<keyword evidence="2" id="KW-0863">Zinc-finger</keyword>